<dbReference type="Proteomes" id="UP000652761">
    <property type="component" value="Unassembled WGS sequence"/>
</dbReference>
<organism evidence="1 2">
    <name type="scientific">Colocasia esculenta</name>
    <name type="common">Wild taro</name>
    <name type="synonym">Arum esculentum</name>
    <dbReference type="NCBI Taxonomy" id="4460"/>
    <lineage>
        <taxon>Eukaryota</taxon>
        <taxon>Viridiplantae</taxon>
        <taxon>Streptophyta</taxon>
        <taxon>Embryophyta</taxon>
        <taxon>Tracheophyta</taxon>
        <taxon>Spermatophyta</taxon>
        <taxon>Magnoliopsida</taxon>
        <taxon>Liliopsida</taxon>
        <taxon>Araceae</taxon>
        <taxon>Aroideae</taxon>
        <taxon>Colocasieae</taxon>
        <taxon>Colocasia</taxon>
    </lineage>
</organism>
<evidence type="ECO:0000313" key="1">
    <source>
        <dbReference type="EMBL" id="MQM00527.1"/>
    </source>
</evidence>
<gene>
    <name evidence="1" type="ORF">Taro_033266</name>
</gene>
<dbReference type="EMBL" id="NMUH01002526">
    <property type="protein sequence ID" value="MQM00527.1"/>
    <property type="molecule type" value="Genomic_DNA"/>
</dbReference>
<name>A0A843VZN8_COLES</name>
<sequence length="22" mass="2509">MRIHVGRSPGSQCWLTFEDSTT</sequence>
<comment type="caution">
    <text evidence="1">The sequence shown here is derived from an EMBL/GenBank/DDBJ whole genome shotgun (WGS) entry which is preliminary data.</text>
</comment>
<keyword evidence="2" id="KW-1185">Reference proteome</keyword>
<evidence type="ECO:0000313" key="2">
    <source>
        <dbReference type="Proteomes" id="UP000652761"/>
    </source>
</evidence>
<reference evidence="1" key="1">
    <citation type="submission" date="2017-07" db="EMBL/GenBank/DDBJ databases">
        <title>Taro Niue Genome Assembly and Annotation.</title>
        <authorList>
            <person name="Atibalentja N."/>
            <person name="Keating K."/>
            <person name="Fields C.J."/>
        </authorList>
    </citation>
    <scope>NUCLEOTIDE SEQUENCE</scope>
    <source>
        <strain evidence="1">Niue_2</strain>
        <tissue evidence="1">Leaf</tissue>
    </source>
</reference>
<protein>
    <submittedName>
        <fullName evidence="1">Uncharacterized protein</fullName>
    </submittedName>
</protein>
<dbReference type="AlphaFoldDB" id="A0A843VZN8"/>
<accession>A0A843VZN8</accession>
<proteinExistence type="predicted"/>